<dbReference type="InterPro" id="IPR011711">
    <property type="entry name" value="GntR_C"/>
</dbReference>
<organism evidence="5 6">
    <name type="scientific">Candidimonas nitroreducens</name>
    <dbReference type="NCBI Taxonomy" id="683354"/>
    <lineage>
        <taxon>Bacteria</taxon>
        <taxon>Pseudomonadati</taxon>
        <taxon>Pseudomonadota</taxon>
        <taxon>Betaproteobacteria</taxon>
        <taxon>Burkholderiales</taxon>
        <taxon>Alcaligenaceae</taxon>
        <taxon>Candidimonas</taxon>
    </lineage>
</organism>
<dbReference type="SMART" id="SM00895">
    <property type="entry name" value="FCD"/>
    <property type="match status" value="1"/>
</dbReference>
<evidence type="ECO:0000313" key="6">
    <source>
        <dbReference type="Proteomes" id="UP000214603"/>
    </source>
</evidence>
<dbReference type="PANTHER" id="PTHR43537">
    <property type="entry name" value="TRANSCRIPTIONAL REGULATOR, GNTR FAMILY"/>
    <property type="match status" value="1"/>
</dbReference>
<evidence type="ECO:0000256" key="2">
    <source>
        <dbReference type="ARBA" id="ARBA00023125"/>
    </source>
</evidence>
<dbReference type="PRINTS" id="PR00035">
    <property type="entry name" value="HTHGNTR"/>
</dbReference>
<dbReference type="Proteomes" id="UP000214603">
    <property type="component" value="Unassembled WGS sequence"/>
</dbReference>
<keyword evidence="2" id="KW-0238">DNA-binding</keyword>
<dbReference type="PROSITE" id="PS50949">
    <property type="entry name" value="HTH_GNTR"/>
    <property type="match status" value="1"/>
</dbReference>
<evidence type="ECO:0000256" key="3">
    <source>
        <dbReference type="ARBA" id="ARBA00023163"/>
    </source>
</evidence>
<dbReference type="AlphaFoldDB" id="A0A225M882"/>
<dbReference type="Pfam" id="PF00392">
    <property type="entry name" value="GntR"/>
    <property type="match status" value="1"/>
</dbReference>
<keyword evidence="3" id="KW-0804">Transcription</keyword>
<name>A0A225M882_9BURK</name>
<dbReference type="PANTHER" id="PTHR43537:SF5">
    <property type="entry name" value="UXU OPERON TRANSCRIPTIONAL REGULATOR"/>
    <property type="match status" value="1"/>
</dbReference>
<evidence type="ECO:0000259" key="4">
    <source>
        <dbReference type="PROSITE" id="PS50949"/>
    </source>
</evidence>
<dbReference type="Gene3D" id="1.10.10.10">
    <property type="entry name" value="Winged helix-like DNA-binding domain superfamily/Winged helix DNA-binding domain"/>
    <property type="match status" value="1"/>
</dbReference>
<proteinExistence type="predicted"/>
<protein>
    <recommendedName>
        <fullName evidence="4">HTH gntR-type domain-containing protein</fullName>
    </recommendedName>
</protein>
<evidence type="ECO:0000313" key="5">
    <source>
        <dbReference type="EMBL" id="OWT57545.1"/>
    </source>
</evidence>
<dbReference type="InterPro" id="IPR036390">
    <property type="entry name" value="WH_DNA-bd_sf"/>
</dbReference>
<reference evidence="6" key="1">
    <citation type="submission" date="2017-06" db="EMBL/GenBank/DDBJ databases">
        <title>Herbaspirillum phytohormonus sp. nov., isolated from the root nodule of Robinia pseudoacacia in lead-zinc mine.</title>
        <authorList>
            <person name="Fan M."/>
            <person name="Lin Y."/>
        </authorList>
    </citation>
    <scope>NUCLEOTIDE SEQUENCE [LARGE SCALE GENOMIC DNA]</scope>
    <source>
        <strain evidence="6">SC-089</strain>
    </source>
</reference>
<accession>A0A225M882</accession>
<dbReference type="GO" id="GO:0003700">
    <property type="term" value="F:DNA-binding transcription factor activity"/>
    <property type="evidence" value="ECO:0007669"/>
    <property type="project" value="InterPro"/>
</dbReference>
<dbReference type="EMBL" id="NJIH01000009">
    <property type="protein sequence ID" value="OWT57545.1"/>
    <property type="molecule type" value="Genomic_DNA"/>
</dbReference>
<dbReference type="OrthoDB" id="5296437at2"/>
<dbReference type="SUPFAM" id="SSF46785">
    <property type="entry name" value="Winged helix' DNA-binding domain"/>
    <property type="match status" value="1"/>
</dbReference>
<comment type="caution">
    <text evidence="5">The sequence shown here is derived from an EMBL/GenBank/DDBJ whole genome shotgun (WGS) entry which is preliminary data.</text>
</comment>
<dbReference type="InterPro" id="IPR008920">
    <property type="entry name" value="TF_FadR/GntR_C"/>
</dbReference>
<dbReference type="SMART" id="SM00345">
    <property type="entry name" value="HTH_GNTR"/>
    <property type="match status" value="1"/>
</dbReference>
<sequence length="219" mass="23655">MINEANLRAVRRFLLGSGAREGAKLPTERAMAEALGLSRGVIRGALAVMESEGRLVRKVGSGTYLASKRADSTSAAPGLLDATPRQIVEARFAFEPQIAGMAAMNAGKQDMEYLAQCADAYHHADDFDAYEIADENFHAAIAAATHNPVVIRAYQTFNAAHAAVEWGGLRLRFLTAERRAASRREHDRILGAIRSRDADAAAGAARQHLQYIAAALLRQ</sequence>
<dbReference type="SUPFAM" id="SSF48008">
    <property type="entry name" value="GntR ligand-binding domain-like"/>
    <property type="match status" value="1"/>
</dbReference>
<gene>
    <name evidence="5" type="ORF">CEY11_16715</name>
</gene>
<dbReference type="Pfam" id="PF07729">
    <property type="entry name" value="FCD"/>
    <property type="match status" value="1"/>
</dbReference>
<dbReference type="InterPro" id="IPR036388">
    <property type="entry name" value="WH-like_DNA-bd_sf"/>
</dbReference>
<keyword evidence="1" id="KW-0805">Transcription regulation</keyword>
<dbReference type="Gene3D" id="1.20.120.530">
    <property type="entry name" value="GntR ligand-binding domain-like"/>
    <property type="match status" value="1"/>
</dbReference>
<dbReference type="GO" id="GO:0003677">
    <property type="term" value="F:DNA binding"/>
    <property type="evidence" value="ECO:0007669"/>
    <property type="project" value="UniProtKB-KW"/>
</dbReference>
<keyword evidence="6" id="KW-1185">Reference proteome</keyword>
<feature type="domain" description="HTH gntR-type" evidence="4">
    <location>
        <begin position="1"/>
        <end position="68"/>
    </location>
</feature>
<evidence type="ECO:0000256" key="1">
    <source>
        <dbReference type="ARBA" id="ARBA00023015"/>
    </source>
</evidence>
<dbReference type="RefSeq" id="WP_088604549.1">
    <property type="nucleotide sequence ID" value="NZ_NJIH01000009.1"/>
</dbReference>
<dbReference type="InterPro" id="IPR000524">
    <property type="entry name" value="Tscrpt_reg_HTH_GntR"/>
</dbReference>